<keyword evidence="1" id="KW-0479">Metal-binding</keyword>
<dbReference type="EMBL" id="QKYT01000107">
    <property type="protein sequence ID" value="RIA93288.1"/>
    <property type="molecule type" value="Genomic_DNA"/>
</dbReference>
<dbReference type="Pfam" id="PF05206">
    <property type="entry name" value="TRM13"/>
    <property type="match status" value="1"/>
</dbReference>
<comment type="catalytic activity">
    <reaction evidence="1">
        <text>cytidine(4) in tRNA(Gly)(GCC) + S-adenosyl-L-methionine = 2'-O-methylcytidine(4) in tRNA(Gly)(GCC) + S-adenosyl-L-homocysteine + H(+)</text>
        <dbReference type="Rhea" id="RHEA:43192"/>
        <dbReference type="Rhea" id="RHEA-COMP:10399"/>
        <dbReference type="Rhea" id="RHEA-COMP:10400"/>
        <dbReference type="ChEBI" id="CHEBI:15378"/>
        <dbReference type="ChEBI" id="CHEBI:57856"/>
        <dbReference type="ChEBI" id="CHEBI:59789"/>
        <dbReference type="ChEBI" id="CHEBI:74495"/>
        <dbReference type="ChEBI" id="CHEBI:82748"/>
        <dbReference type="EC" id="2.1.1.225"/>
    </reaction>
</comment>
<organism evidence="4 5">
    <name type="scientific">Glomus cerebriforme</name>
    <dbReference type="NCBI Taxonomy" id="658196"/>
    <lineage>
        <taxon>Eukaryota</taxon>
        <taxon>Fungi</taxon>
        <taxon>Fungi incertae sedis</taxon>
        <taxon>Mucoromycota</taxon>
        <taxon>Glomeromycotina</taxon>
        <taxon>Glomeromycetes</taxon>
        <taxon>Glomerales</taxon>
        <taxon>Glomeraceae</taxon>
        <taxon>Glomus</taxon>
    </lineage>
</organism>
<keyword evidence="1" id="KW-0949">S-adenosyl-L-methionine</keyword>
<comment type="function">
    <text evidence="1">tRNA methylase which 2'-O-methylates cytidine(4) in tRNA(Pro) and tRNA(Gly)(GCC), and adenosine(4) in tRNA(His).</text>
</comment>
<protein>
    <recommendedName>
        <fullName evidence="1">tRNA:m(4)X modification enzyme TRM13</fullName>
        <ecNumber evidence="1">2.1.1.225</ecNumber>
    </recommendedName>
</protein>
<dbReference type="Proteomes" id="UP000265703">
    <property type="component" value="Unassembled WGS sequence"/>
</dbReference>
<comment type="caution">
    <text evidence="4">The sequence shown here is derived from an EMBL/GenBank/DDBJ whole genome shotgun (WGS) entry which is preliminary data.</text>
</comment>
<keyword evidence="1" id="KW-0863">Zinc-finger</keyword>
<dbReference type="PANTHER" id="PTHR12998:SF0">
    <property type="entry name" value="TRNA:M(4)X MODIFICATION ENZYME TRM13 HOMOLOG"/>
    <property type="match status" value="1"/>
</dbReference>
<evidence type="ECO:0000256" key="2">
    <source>
        <dbReference type="SAM" id="MobiDB-lite"/>
    </source>
</evidence>
<feature type="compositionally biased region" description="Acidic residues" evidence="2">
    <location>
        <begin position="202"/>
        <end position="224"/>
    </location>
</feature>
<gene>
    <name evidence="4" type="ORF">C1645_762699</name>
</gene>
<keyword evidence="1" id="KW-0819">tRNA processing</keyword>
<dbReference type="PANTHER" id="PTHR12998">
    <property type="entry name" value="TRNA:M(4)X MODIFICATION ENZYME TRM13 HOMOLOG"/>
    <property type="match status" value="1"/>
</dbReference>
<dbReference type="GO" id="GO:0030488">
    <property type="term" value="P:tRNA methylation"/>
    <property type="evidence" value="ECO:0007669"/>
    <property type="project" value="InterPro"/>
</dbReference>
<feature type="region of interest" description="Disordered" evidence="2">
    <location>
        <begin position="199"/>
        <end position="224"/>
    </location>
</feature>
<evidence type="ECO:0000313" key="4">
    <source>
        <dbReference type="EMBL" id="RIA93288.1"/>
    </source>
</evidence>
<reference evidence="4 5" key="1">
    <citation type="submission" date="2018-06" db="EMBL/GenBank/DDBJ databases">
        <title>Comparative genomics reveals the genomic features of Rhizophagus irregularis, R. cerebriforme, R. diaphanum and Gigaspora rosea, and their symbiotic lifestyle signature.</title>
        <authorList>
            <person name="Morin E."/>
            <person name="San Clemente H."/>
            <person name="Chen E.C.H."/>
            <person name="De La Providencia I."/>
            <person name="Hainaut M."/>
            <person name="Kuo A."/>
            <person name="Kohler A."/>
            <person name="Murat C."/>
            <person name="Tang N."/>
            <person name="Roy S."/>
            <person name="Loubradou J."/>
            <person name="Henrissat B."/>
            <person name="Grigoriev I.V."/>
            <person name="Corradi N."/>
            <person name="Roux C."/>
            <person name="Martin F.M."/>
        </authorList>
    </citation>
    <scope>NUCLEOTIDE SEQUENCE [LARGE SCALE GENOMIC DNA]</scope>
    <source>
        <strain evidence="4 5">DAOM 227022</strain>
    </source>
</reference>
<dbReference type="AlphaFoldDB" id="A0A397T4S3"/>
<dbReference type="EC" id="2.1.1.225" evidence="1"/>
<dbReference type="InterPro" id="IPR039044">
    <property type="entry name" value="Trm13"/>
</dbReference>
<name>A0A397T4S3_9GLOM</name>
<keyword evidence="1" id="KW-0862">Zinc</keyword>
<proteinExistence type="inferred from homology"/>
<keyword evidence="1 4" id="KW-0489">Methyltransferase</keyword>
<comment type="catalytic activity">
    <reaction evidence="1">
        <text>adenosine(4) in tRNA(His) + S-adenosyl-L-methionine = 2'-O-methyladenosine(4) in tRNA(His) + S-adenosyl-L-homocysteine + H(+)</text>
        <dbReference type="Rhea" id="RHEA:43196"/>
        <dbReference type="Rhea" id="RHEA-COMP:10401"/>
        <dbReference type="Rhea" id="RHEA-COMP:10402"/>
        <dbReference type="ChEBI" id="CHEBI:15378"/>
        <dbReference type="ChEBI" id="CHEBI:57856"/>
        <dbReference type="ChEBI" id="CHEBI:59789"/>
        <dbReference type="ChEBI" id="CHEBI:74411"/>
        <dbReference type="ChEBI" id="CHEBI:74477"/>
        <dbReference type="EC" id="2.1.1.225"/>
    </reaction>
</comment>
<dbReference type="GO" id="GO:0008270">
    <property type="term" value="F:zinc ion binding"/>
    <property type="evidence" value="ECO:0007669"/>
    <property type="project" value="UniProtKB-KW"/>
</dbReference>
<comment type="catalytic activity">
    <reaction evidence="1">
        <text>cytidine(4) in tRNA(Pro) + S-adenosyl-L-methionine = 2'-O-methylcytidine(4) in tRNA(Pro) + S-adenosyl-L-homocysteine + H(+)</text>
        <dbReference type="Rhea" id="RHEA:32767"/>
        <dbReference type="Rhea" id="RHEA-COMP:10397"/>
        <dbReference type="Rhea" id="RHEA-COMP:10398"/>
        <dbReference type="ChEBI" id="CHEBI:15378"/>
        <dbReference type="ChEBI" id="CHEBI:57856"/>
        <dbReference type="ChEBI" id="CHEBI:59789"/>
        <dbReference type="ChEBI" id="CHEBI:74495"/>
        <dbReference type="ChEBI" id="CHEBI:82748"/>
        <dbReference type="EC" id="2.1.1.225"/>
    </reaction>
</comment>
<keyword evidence="1 4" id="KW-0808">Transferase</keyword>
<comment type="similarity">
    <text evidence="1">Belongs to the methyltransferase TRM13 family.</text>
</comment>
<evidence type="ECO:0000259" key="3">
    <source>
        <dbReference type="Pfam" id="PF05206"/>
    </source>
</evidence>
<dbReference type="OrthoDB" id="258806at2759"/>
<feature type="domain" description="Methyltransferase TRM13" evidence="3">
    <location>
        <begin position="20"/>
        <end position="283"/>
    </location>
</feature>
<keyword evidence="5" id="KW-1185">Reference proteome</keyword>
<evidence type="ECO:0000313" key="5">
    <source>
        <dbReference type="Proteomes" id="UP000265703"/>
    </source>
</evidence>
<evidence type="ECO:0000256" key="1">
    <source>
        <dbReference type="RuleBase" id="RU367103"/>
    </source>
</evidence>
<dbReference type="InterPro" id="IPR007871">
    <property type="entry name" value="Methyltransferase_TRM13"/>
</dbReference>
<dbReference type="STRING" id="658196.A0A397T4S3"/>
<dbReference type="GO" id="GO:0106050">
    <property type="term" value="F:tRNA 2'-O-methyltransferase activity"/>
    <property type="evidence" value="ECO:0007669"/>
    <property type="project" value="UniProtKB-UniRule"/>
</dbReference>
<sequence>MDHLVLKEKKESTKNGKHAVQQASLIGHLARLKLLRKNACFIEYGSGKGELSYFTKMAIQDDSASFILIDRKNTRCKFDNVIRGTSEKKLSVKRIEMDIKDLDLSKLDLLKSKNVVAYSKHLCGSATDFTLKSLVNYAKSSIDGNPVIGIIIALCCHQLCRYHMFPYHKFLQDYGITENDFKRICAMSSWAICGQRPTYENDNNDNDDEDNEEDHTYNETEDGEENKMHYSGLEHFQREQLGYKCKRIIDVGRVKYLESNGFDVELVYYVEPSTSLENLALMATPKK</sequence>
<accession>A0A397T4S3</accession>